<keyword evidence="6" id="KW-1185">Reference proteome</keyword>
<dbReference type="InterPro" id="IPR046833">
    <property type="entry name" value="ABC_N"/>
</dbReference>
<dbReference type="Proteomes" id="UP001057375">
    <property type="component" value="Unassembled WGS sequence"/>
</dbReference>
<evidence type="ECO:0000256" key="1">
    <source>
        <dbReference type="SAM" id="MobiDB-lite"/>
    </source>
</evidence>
<accession>A0ABQ5K186</accession>
<feature type="compositionally biased region" description="Basic residues" evidence="1">
    <location>
        <begin position="28"/>
        <end position="39"/>
    </location>
</feature>
<dbReference type="PANTHER" id="PTHR38149:SF1">
    <property type="entry name" value="ATPASE"/>
    <property type="match status" value="1"/>
</dbReference>
<dbReference type="EMBL" id="BQXS01012526">
    <property type="protein sequence ID" value="GKT24475.1"/>
    <property type="molecule type" value="Genomic_DNA"/>
</dbReference>
<reference evidence="5" key="1">
    <citation type="submission" date="2022-03" db="EMBL/GenBank/DDBJ databases">
        <title>Draft genome sequence of Aduncisulcus paluster, a free-living microaerophilic Fornicata.</title>
        <authorList>
            <person name="Yuyama I."/>
            <person name="Kume K."/>
            <person name="Tamura T."/>
            <person name="Inagaki Y."/>
            <person name="Hashimoto T."/>
        </authorList>
    </citation>
    <scope>NUCLEOTIDE SEQUENCE</scope>
    <source>
        <strain evidence="5">NY0171</strain>
    </source>
</reference>
<dbReference type="Pfam" id="PF20446">
    <property type="entry name" value="ABC_N"/>
    <property type="match status" value="2"/>
</dbReference>
<protein>
    <submittedName>
        <fullName evidence="5">ABC transporter, ATPase, like protein</fullName>
    </submittedName>
</protein>
<evidence type="ECO:0000259" key="4">
    <source>
        <dbReference type="Pfam" id="PF21117"/>
    </source>
</evidence>
<dbReference type="PANTHER" id="PTHR38149">
    <property type="entry name" value="ATPASE"/>
    <property type="match status" value="1"/>
</dbReference>
<dbReference type="InterPro" id="IPR049069">
    <property type="entry name" value="MRB1590-like_C"/>
</dbReference>
<dbReference type="InterPro" id="IPR019195">
    <property type="entry name" value="ABC_ATPase_put"/>
</dbReference>
<evidence type="ECO:0000259" key="3">
    <source>
        <dbReference type="Pfam" id="PF20446"/>
    </source>
</evidence>
<dbReference type="Pfam" id="PF21117">
    <property type="entry name" value="MRB1590_C"/>
    <property type="match status" value="1"/>
</dbReference>
<dbReference type="InterPro" id="IPR046834">
    <property type="entry name" value="ABC_ATPase_C"/>
</dbReference>
<organism evidence="5 6">
    <name type="scientific">Aduncisulcus paluster</name>
    <dbReference type="NCBI Taxonomy" id="2918883"/>
    <lineage>
        <taxon>Eukaryota</taxon>
        <taxon>Metamonada</taxon>
        <taxon>Carpediemonas-like organisms</taxon>
        <taxon>Aduncisulcus</taxon>
    </lineage>
</organism>
<evidence type="ECO:0000313" key="6">
    <source>
        <dbReference type="Proteomes" id="UP001057375"/>
    </source>
</evidence>
<evidence type="ECO:0000313" key="5">
    <source>
        <dbReference type="EMBL" id="GKT24475.1"/>
    </source>
</evidence>
<proteinExistence type="predicted"/>
<comment type="caution">
    <text evidence="5">The sequence shown here is derived from an EMBL/GenBank/DDBJ whole genome shotgun (WGS) entry which is preliminary data.</text>
</comment>
<evidence type="ECO:0000259" key="2">
    <source>
        <dbReference type="Pfam" id="PF09818"/>
    </source>
</evidence>
<feature type="domain" description="ATPase of the ABC class N-terminal" evidence="3">
    <location>
        <begin position="65"/>
        <end position="223"/>
    </location>
</feature>
<feature type="domain" description="MRB1590-like C-terminal" evidence="4">
    <location>
        <begin position="729"/>
        <end position="843"/>
    </location>
</feature>
<sequence length="854" mass="95191">MGFNQCYSYSHSEDKACRDHYRGKYRGRARGRGIQHHGSRSFTESTDDFRYSGKRSSSKSTQDFSELMMTLEYLNGRNYALYKSIIGHWNYTEGVQFSMDIGFVQGDPHAPPTWVQIIITNAANKLPRRYFSTKIARVATSDYLQRILTRSLPFYTPKREGCCLKMVVPSCFVLQRSGVYITSSGTIIARLALNLPGKGRSILGNAAINSFCVALPKAVENTFFFASFLPSKEKPRFVDLQTMHKTVSCIEEQESLRSQLEKHDLIAFRSGVYITSSGTIIARLALNLPGKGRSILGNAAINSFCVALPKAVENTFFFASFLPSKEKPRFVDLKTMHKTVSCIEEQESLRSQLEKHDLIAFVANGSILPRKSGNIQQPLSLDAGAIPFRSPPSMKCSLTVQSFSASGDKLNQRSISGMGVKSGITLLCGGGFQGKSTLLDAMIMGVYNKYPGDGREFCVSRSDSVYVRAEDGRRVGGVDVSCFIGDLPSGKSTDYFESLNASGSTSQASSIIEALQSGSRTLFMDEDECATNLLGRDSLMDEFVPVEQEPIRTLLYNVSAMCSSSSPSSSQYSSKKYNILHEDKYKCKKLDDDSDKFHIDDSLIVDDEKEKIGHADDYHGEIELFAPLTDLGAPSNISIVLALGSSGEWLGVADSIIVMDHFQPYDGTEKGKALFLKRQPDKIKIGICPVTHAEKFELPPDRRILSSSSFKPIFGSHFSGNPRYKICTTHHVEFEQGLIQDFGGIRGLVEQGQTTLVCELIKYFSSSGIPGKPKNLSLEQLIKKIFLSWDDSPEDDLSADEKKKSNFHLPLTKYVSYMERGDLTYSREVDVFAFFNRIRKLKFERHEPKDSEYI</sequence>
<feature type="region of interest" description="Disordered" evidence="1">
    <location>
        <begin position="28"/>
        <end position="59"/>
    </location>
</feature>
<feature type="domain" description="ATPase of the ABC class C-terminal" evidence="2">
    <location>
        <begin position="334"/>
        <end position="592"/>
    </location>
</feature>
<gene>
    <name evidence="5" type="ORF">ADUPG1_012746</name>
</gene>
<dbReference type="Pfam" id="PF09818">
    <property type="entry name" value="ABC_ATPase"/>
    <property type="match status" value="1"/>
</dbReference>
<name>A0ABQ5K186_9EUKA</name>
<feature type="domain" description="ATPase of the ABC class N-terminal" evidence="3">
    <location>
        <begin position="266"/>
        <end position="316"/>
    </location>
</feature>